<dbReference type="AlphaFoldDB" id="A0AAW0XQC5"/>
<comment type="similarity">
    <text evidence="2">Belongs to the krueppel C2H2-type zinc-finger protein family.</text>
</comment>
<dbReference type="EMBL" id="JARKIK010000030">
    <property type="protein sequence ID" value="KAK8741835.1"/>
    <property type="molecule type" value="Genomic_DNA"/>
</dbReference>
<evidence type="ECO:0000256" key="5">
    <source>
        <dbReference type="ARBA" id="ARBA00022771"/>
    </source>
</evidence>
<keyword evidence="4" id="KW-0677">Repeat</keyword>
<dbReference type="GO" id="GO:0048666">
    <property type="term" value="P:neuron development"/>
    <property type="evidence" value="ECO:0007669"/>
    <property type="project" value="UniProtKB-ARBA"/>
</dbReference>
<dbReference type="GO" id="GO:0003006">
    <property type="term" value="P:developmental process involved in reproduction"/>
    <property type="evidence" value="ECO:0007669"/>
    <property type="project" value="UniProtKB-ARBA"/>
</dbReference>
<dbReference type="SMART" id="SM00355">
    <property type="entry name" value="ZnF_C2H2"/>
    <property type="match status" value="2"/>
</dbReference>
<proteinExistence type="inferred from homology"/>
<feature type="compositionally biased region" description="Polar residues" evidence="12">
    <location>
        <begin position="147"/>
        <end position="160"/>
    </location>
</feature>
<keyword evidence="3" id="KW-0479">Metal-binding</keyword>
<evidence type="ECO:0000256" key="12">
    <source>
        <dbReference type="SAM" id="MobiDB-lite"/>
    </source>
</evidence>
<dbReference type="Gene3D" id="3.30.160.60">
    <property type="entry name" value="Classic Zinc Finger"/>
    <property type="match status" value="2"/>
</dbReference>
<feature type="region of interest" description="Disordered" evidence="12">
    <location>
        <begin position="119"/>
        <end position="296"/>
    </location>
</feature>
<dbReference type="SMART" id="SM00225">
    <property type="entry name" value="BTB"/>
    <property type="match status" value="1"/>
</dbReference>
<dbReference type="GO" id="GO:0005634">
    <property type="term" value="C:nucleus"/>
    <property type="evidence" value="ECO:0007669"/>
    <property type="project" value="UniProtKB-SubCell"/>
</dbReference>
<keyword evidence="5 11" id="KW-0863">Zinc-finger</keyword>
<keyword evidence="9" id="KW-0804">Transcription</keyword>
<dbReference type="CDD" id="cd18315">
    <property type="entry name" value="BTB_POZ_BAB-like"/>
    <property type="match status" value="1"/>
</dbReference>
<evidence type="ECO:0000256" key="9">
    <source>
        <dbReference type="ARBA" id="ARBA00023163"/>
    </source>
</evidence>
<dbReference type="InterPro" id="IPR013087">
    <property type="entry name" value="Znf_C2H2_type"/>
</dbReference>
<dbReference type="Pfam" id="PF00651">
    <property type="entry name" value="BTB"/>
    <property type="match status" value="1"/>
</dbReference>
<keyword evidence="10" id="KW-0539">Nucleus</keyword>
<dbReference type="FunFam" id="3.30.160.60:FF:000145">
    <property type="entry name" value="Zinc finger protein 574"/>
    <property type="match status" value="1"/>
</dbReference>
<dbReference type="InterPro" id="IPR000210">
    <property type="entry name" value="BTB/POZ_dom"/>
</dbReference>
<dbReference type="SUPFAM" id="SSF54695">
    <property type="entry name" value="POZ domain"/>
    <property type="match status" value="1"/>
</dbReference>
<dbReference type="GO" id="GO:0003677">
    <property type="term" value="F:DNA binding"/>
    <property type="evidence" value="ECO:0007669"/>
    <property type="project" value="UniProtKB-KW"/>
</dbReference>
<sequence length="427" mass="46959">MEDGLLSLKWNNHKITFFEILRVLREKANYTDATIAVEGKFYPVHKLVMSTCSEYFSEIFERTPCKSPVIVLKDVRSQDMDALLDYMYLGEVNVNQNDLASLLKTAECLRIKGLAVPDEDPTKFRKGQSDDRRESPPPKRRRHEDSSSQPLSQRPVSPTISASSKTTPPSRTPPLQHQTSSLPVSQSQDSVHDSIVDPPPMVKVEMEEADDPDDGYSRRDNSYDGGSVNEGDGDFGTELSKSEHDPDNYGSGSFPGPSIQPGGDLPWDEGDSSSFPPEGFSGDLPAGQQPQGGLSGMVSGQLLQILEGTGGCSEELLEPSATYNASQVLPMHTSGISGLTQSSPLPGQLDGSTMPLLPMAQSIRVPVRFFCSVCQKGFRSKLDVERHLRTHTGEKPFKCPYCPHRSATKGNLKAHMRHIHMDVRLPF</sequence>
<keyword evidence="16" id="KW-1185">Reference proteome</keyword>
<dbReference type="GO" id="GO:0048513">
    <property type="term" value="P:animal organ development"/>
    <property type="evidence" value="ECO:0007669"/>
    <property type="project" value="UniProtKB-ARBA"/>
</dbReference>
<name>A0AAW0XQC5_CHEQU</name>
<evidence type="ECO:0000313" key="15">
    <source>
        <dbReference type="EMBL" id="KAK8741835.1"/>
    </source>
</evidence>
<dbReference type="InterPro" id="IPR051095">
    <property type="entry name" value="Dros_DevTransReg"/>
</dbReference>
<organism evidence="15 16">
    <name type="scientific">Cherax quadricarinatus</name>
    <name type="common">Australian red claw crayfish</name>
    <dbReference type="NCBI Taxonomy" id="27406"/>
    <lineage>
        <taxon>Eukaryota</taxon>
        <taxon>Metazoa</taxon>
        <taxon>Ecdysozoa</taxon>
        <taxon>Arthropoda</taxon>
        <taxon>Crustacea</taxon>
        <taxon>Multicrustacea</taxon>
        <taxon>Malacostraca</taxon>
        <taxon>Eumalacostraca</taxon>
        <taxon>Eucarida</taxon>
        <taxon>Decapoda</taxon>
        <taxon>Pleocyemata</taxon>
        <taxon>Astacidea</taxon>
        <taxon>Parastacoidea</taxon>
        <taxon>Parastacidae</taxon>
        <taxon>Cherax</taxon>
    </lineage>
</organism>
<feature type="domain" description="C2H2-type" evidence="14">
    <location>
        <begin position="369"/>
        <end position="396"/>
    </location>
</feature>
<dbReference type="Gene3D" id="3.30.710.10">
    <property type="entry name" value="Potassium Channel Kv1.1, Chain A"/>
    <property type="match status" value="1"/>
</dbReference>
<dbReference type="InterPro" id="IPR036236">
    <property type="entry name" value="Znf_C2H2_sf"/>
</dbReference>
<evidence type="ECO:0000256" key="4">
    <source>
        <dbReference type="ARBA" id="ARBA00022737"/>
    </source>
</evidence>
<comment type="caution">
    <text evidence="15">The sequence shown here is derived from an EMBL/GenBank/DDBJ whole genome shotgun (WGS) entry which is preliminary data.</text>
</comment>
<keyword evidence="8" id="KW-0238">DNA-binding</keyword>
<protein>
    <submittedName>
        <fullName evidence="15">Uncharacterized protein</fullName>
    </submittedName>
</protein>
<dbReference type="GO" id="GO:0008270">
    <property type="term" value="F:zinc ion binding"/>
    <property type="evidence" value="ECO:0007669"/>
    <property type="project" value="UniProtKB-KW"/>
</dbReference>
<evidence type="ECO:0000256" key="10">
    <source>
        <dbReference type="ARBA" id="ARBA00023242"/>
    </source>
</evidence>
<evidence type="ECO:0000259" key="14">
    <source>
        <dbReference type="PROSITE" id="PS50157"/>
    </source>
</evidence>
<keyword evidence="6" id="KW-0862">Zinc</keyword>
<feature type="compositionally biased region" description="Basic and acidic residues" evidence="12">
    <location>
        <begin position="120"/>
        <end position="137"/>
    </location>
</feature>
<evidence type="ECO:0000313" key="16">
    <source>
        <dbReference type="Proteomes" id="UP001445076"/>
    </source>
</evidence>
<reference evidence="15 16" key="1">
    <citation type="journal article" date="2024" name="BMC Genomics">
        <title>Genome assembly of redclaw crayfish (Cherax quadricarinatus) provides insights into its immune adaptation and hypoxia tolerance.</title>
        <authorList>
            <person name="Liu Z."/>
            <person name="Zheng J."/>
            <person name="Li H."/>
            <person name="Fang K."/>
            <person name="Wang S."/>
            <person name="He J."/>
            <person name="Zhou D."/>
            <person name="Weng S."/>
            <person name="Chi M."/>
            <person name="Gu Z."/>
            <person name="He J."/>
            <person name="Li F."/>
            <person name="Wang M."/>
        </authorList>
    </citation>
    <scope>NUCLEOTIDE SEQUENCE [LARGE SCALE GENOMIC DNA]</scope>
    <source>
        <strain evidence="15">ZL_2023a</strain>
    </source>
</reference>
<evidence type="ECO:0000259" key="13">
    <source>
        <dbReference type="PROSITE" id="PS50097"/>
    </source>
</evidence>
<accession>A0AAW0XQC5</accession>
<evidence type="ECO:0000256" key="3">
    <source>
        <dbReference type="ARBA" id="ARBA00022723"/>
    </source>
</evidence>
<dbReference type="FunFam" id="3.30.160.60:FF:000075">
    <property type="entry name" value="Putative zinc finger protein 536"/>
    <property type="match status" value="1"/>
</dbReference>
<dbReference type="Proteomes" id="UP001445076">
    <property type="component" value="Unassembled WGS sequence"/>
</dbReference>
<evidence type="ECO:0000256" key="2">
    <source>
        <dbReference type="ARBA" id="ARBA00006991"/>
    </source>
</evidence>
<dbReference type="PROSITE" id="PS00028">
    <property type="entry name" value="ZINC_FINGER_C2H2_1"/>
    <property type="match status" value="1"/>
</dbReference>
<dbReference type="Pfam" id="PF00096">
    <property type="entry name" value="zf-C2H2"/>
    <property type="match status" value="2"/>
</dbReference>
<dbReference type="GO" id="GO:0006357">
    <property type="term" value="P:regulation of transcription by RNA polymerase II"/>
    <property type="evidence" value="ECO:0007669"/>
    <property type="project" value="TreeGrafter"/>
</dbReference>
<evidence type="ECO:0000256" key="7">
    <source>
        <dbReference type="ARBA" id="ARBA00023015"/>
    </source>
</evidence>
<dbReference type="SUPFAM" id="SSF57667">
    <property type="entry name" value="beta-beta-alpha zinc fingers"/>
    <property type="match status" value="1"/>
</dbReference>
<feature type="domain" description="C2H2-type" evidence="14">
    <location>
        <begin position="397"/>
        <end position="425"/>
    </location>
</feature>
<dbReference type="PROSITE" id="PS50097">
    <property type="entry name" value="BTB"/>
    <property type="match status" value="1"/>
</dbReference>
<dbReference type="PANTHER" id="PTHR23110:SF98">
    <property type="entry name" value="PRE-LOLA-G, ISOFORM C-RELATED"/>
    <property type="match status" value="1"/>
</dbReference>
<gene>
    <name evidence="15" type="ORF">OTU49_002423</name>
</gene>
<dbReference type="PANTHER" id="PTHR23110">
    <property type="entry name" value="BTB DOMAIN TRANSCRIPTION FACTOR"/>
    <property type="match status" value="1"/>
</dbReference>
<feature type="compositionally biased region" description="Polar residues" evidence="12">
    <location>
        <begin position="175"/>
        <end position="189"/>
    </location>
</feature>
<evidence type="ECO:0000256" key="6">
    <source>
        <dbReference type="ARBA" id="ARBA00022833"/>
    </source>
</evidence>
<dbReference type="InterPro" id="IPR011333">
    <property type="entry name" value="SKP1/BTB/POZ_sf"/>
</dbReference>
<evidence type="ECO:0000256" key="1">
    <source>
        <dbReference type="ARBA" id="ARBA00004123"/>
    </source>
</evidence>
<keyword evidence="7" id="KW-0805">Transcription regulation</keyword>
<feature type="domain" description="BTB" evidence="13">
    <location>
        <begin position="31"/>
        <end position="96"/>
    </location>
</feature>
<comment type="subcellular location">
    <subcellularLocation>
        <location evidence="1">Nucleus</location>
    </subcellularLocation>
</comment>
<evidence type="ECO:0000256" key="8">
    <source>
        <dbReference type="ARBA" id="ARBA00023125"/>
    </source>
</evidence>
<dbReference type="PROSITE" id="PS50157">
    <property type="entry name" value="ZINC_FINGER_C2H2_2"/>
    <property type="match status" value="2"/>
</dbReference>
<evidence type="ECO:0000256" key="11">
    <source>
        <dbReference type="PROSITE-ProRule" id="PRU00042"/>
    </source>
</evidence>